<evidence type="ECO:0000256" key="5">
    <source>
        <dbReference type="ARBA" id="ARBA00012029"/>
    </source>
</evidence>
<dbReference type="Gene3D" id="3.40.1350.10">
    <property type="match status" value="1"/>
</dbReference>
<evidence type="ECO:0000313" key="13">
    <source>
        <dbReference type="EMBL" id="WCL54402.1"/>
    </source>
</evidence>
<accession>A0AAE9XNR5</accession>
<evidence type="ECO:0000256" key="1">
    <source>
        <dbReference type="ARBA" id="ARBA00000983"/>
    </source>
</evidence>
<dbReference type="RefSeq" id="WP_289504121.1">
    <property type="nucleotide sequence ID" value="NZ_CP116805.1"/>
</dbReference>
<dbReference type="PANTHER" id="PTHR15749:SF4">
    <property type="entry name" value="FANCONI-ASSOCIATED NUCLEASE 1"/>
    <property type="match status" value="1"/>
</dbReference>
<evidence type="ECO:0000313" key="14">
    <source>
        <dbReference type="Proteomes" id="UP001217500"/>
    </source>
</evidence>
<keyword evidence="7" id="KW-0479">Metal-binding</keyword>
<dbReference type="Proteomes" id="UP001217500">
    <property type="component" value="Chromosome"/>
</dbReference>
<dbReference type="InterPro" id="IPR014883">
    <property type="entry name" value="VRR_NUC"/>
</dbReference>
<dbReference type="EC" id="3.1.4.1" evidence="5"/>
<evidence type="ECO:0000256" key="7">
    <source>
        <dbReference type="ARBA" id="ARBA00022723"/>
    </source>
</evidence>
<keyword evidence="8" id="KW-0378">Hydrolase</keyword>
<dbReference type="PANTHER" id="PTHR15749">
    <property type="entry name" value="FANCONI-ASSOCIATED NUCLEASE 1"/>
    <property type="match status" value="1"/>
</dbReference>
<dbReference type="GO" id="GO:0004528">
    <property type="term" value="F:phosphodiesterase I activity"/>
    <property type="evidence" value="ECO:0007669"/>
    <property type="project" value="UniProtKB-EC"/>
</dbReference>
<dbReference type="SMART" id="SM00990">
    <property type="entry name" value="VRR_NUC"/>
    <property type="match status" value="1"/>
</dbReference>
<keyword evidence="11" id="KW-1133">Transmembrane helix</keyword>
<keyword evidence="6" id="KW-0540">Nuclease</keyword>
<protein>
    <recommendedName>
        <fullName evidence="5">phosphodiesterase I</fullName>
        <ecNumber evidence="5">3.1.4.1</ecNumber>
    </recommendedName>
</protein>
<keyword evidence="9" id="KW-0460">Magnesium</keyword>
<organism evidence="13 14">
    <name type="scientific">Gimibacter soli</name>
    <dbReference type="NCBI Taxonomy" id="3024400"/>
    <lineage>
        <taxon>Bacteria</taxon>
        <taxon>Pseudomonadati</taxon>
        <taxon>Pseudomonadota</taxon>
        <taxon>Alphaproteobacteria</taxon>
        <taxon>Kordiimonadales</taxon>
        <taxon>Temperatibacteraceae</taxon>
        <taxon>Gimibacter</taxon>
    </lineage>
</organism>
<keyword evidence="11" id="KW-0812">Transmembrane</keyword>
<gene>
    <name evidence="13" type="ORF">PH603_01345</name>
</gene>
<dbReference type="GO" id="GO:0003676">
    <property type="term" value="F:nucleic acid binding"/>
    <property type="evidence" value="ECO:0007669"/>
    <property type="project" value="InterPro"/>
</dbReference>
<reference evidence="13" key="1">
    <citation type="submission" date="2023-01" db="EMBL/GenBank/DDBJ databases">
        <title>The genome sequence of Kordiimonadaceae bacterium 6D33.</title>
        <authorList>
            <person name="Liu Y."/>
        </authorList>
    </citation>
    <scope>NUCLEOTIDE SEQUENCE</scope>
    <source>
        <strain evidence="13">6D33</strain>
    </source>
</reference>
<dbReference type="GO" id="GO:0036297">
    <property type="term" value="P:interstrand cross-link repair"/>
    <property type="evidence" value="ECO:0007669"/>
    <property type="project" value="InterPro"/>
</dbReference>
<proteinExistence type="inferred from homology"/>
<comment type="similarity">
    <text evidence="4">Belongs to the FAN1 family.</text>
</comment>
<evidence type="ECO:0000256" key="6">
    <source>
        <dbReference type="ARBA" id="ARBA00022722"/>
    </source>
</evidence>
<comment type="cofactor">
    <cofactor evidence="2">
        <name>Mn(2+)</name>
        <dbReference type="ChEBI" id="CHEBI:29035"/>
    </cofactor>
</comment>
<dbReference type="EMBL" id="CP116805">
    <property type="protein sequence ID" value="WCL54402.1"/>
    <property type="molecule type" value="Genomic_DNA"/>
</dbReference>
<evidence type="ECO:0000256" key="8">
    <source>
        <dbReference type="ARBA" id="ARBA00022801"/>
    </source>
</evidence>
<keyword evidence="10" id="KW-0464">Manganese</keyword>
<sequence length="596" mass="68975">MEDRIVYGIGVLLVLIYLWRQTRRDHSRKSGEPRKEPRIHTPRVRVSTYVDTNTMDASYARREQALASFKKSHQFPKDTDQALQMAHMAMEYYATNHGQDLALVRSEAFDLGLSEDPVERDKVLRKAIATYYKDRDDPFAKTVAVYLSLEHVILQLTNPLQGWKNFLGLQKLQTNWKAEEYFEALLGLQNAYVVTFPFSTMDIATKTKQDIGRTLELWHGRTAAHEHYETNKAYYEEATRAGQRYFAAVSVVDYLTRRYKFNPVGFRDELVMWCERGVSLIEPFLVEYNAQKAFDIYDPNRDRKIARMTLEKVQALPSYEVPRLSLYETLKGVLEGENDREGLARLHHLGARIRYEDGAEVAMAAPDVTESLSIDDITTMIEVKASGEKGKLAFLRKDGTPCSTEDAFADHMEADGWKVMRAEVSFWQAMFCLTFWDEIFTGMGTPQHGADIPIDLFRDETFYRAREQSIDQKFANLSSANLKVFINRQIGKTRGAWTRLLFDGDEDLLRYARSSIVQEFLEIFPAPLFAKIVYRIATNPNQNRAGLPDFIVWKEDTMKFVETKKVREQLREAQFEWLQWLSDENVPIEICRVKAA</sequence>
<comment type="catalytic activity">
    <reaction evidence="1">
        <text>Hydrolytically removes 5'-nucleotides successively from the 3'-hydroxy termini of 3'-hydroxy-terminated oligonucleotides.</text>
        <dbReference type="EC" id="3.1.4.1"/>
    </reaction>
</comment>
<dbReference type="InterPro" id="IPR033315">
    <property type="entry name" value="Fan1-like"/>
</dbReference>
<dbReference type="InterPro" id="IPR011856">
    <property type="entry name" value="tRNA_endonuc-like_dom_sf"/>
</dbReference>
<dbReference type="AlphaFoldDB" id="A0AAE9XNR5"/>
<feature type="domain" description="VRR-NUC" evidence="12">
    <location>
        <begin position="508"/>
        <end position="595"/>
    </location>
</feature>
<comment type="cofactor">
    <cofactor evidence="3">
        <name>Mg(2+)</name>
        <dbReference type="ChEBI" id="CHEBI:18420"/>
    </cofactor>
</comment>
<evidence type="ECO:0000256" key="2">
    <source>
        <dbReference type="ARBA" id="ARBA00001936"/>
    </source>
</evidence>
<evidence type="ECO:0000259" key="12">
    <source>
        <dbReference type="SMART" id="SM00990"/>
    </source>
</evidence>
<dbReference type="KEGG" id="gso:PH603_01345"/>
<evidence type="ECO:0000256" key="4">
    <source>
        <dbReference type="ARBA" id="ARBA00005533"/>
    </source>
</evidence>
<evidence type="ECO:0000256" key="11">
    <source>
        <dbReference type="SAM" id="Phobius"/>
    </source>
</evidence>
<evidence type="ECO:0000256" key="10">
    <source>
        <dbReference type="ARBA" id="ARBA00023211"/>
    </source>
</evidence>
<keyword evidence="14" id="KW-1185">Reference proteome</keyword>
<dbReference type="Pfam" id="PF08774">
    <property type="entry name" value="VRR_NUC"/>
    <property type="match status" value="1"/>
</dbReference>
<evidence type="ECO:0000256" key="3">
    <source>
        <dbReference type="ARBA" id="ARBA00001946"/>
    </source>
</evidence>
<feature type="transmembrane region" description="Helical" evidence="11">
    <location>
        <begin position="6"/>
        <end position="22"/>
    </location>
</feature>
<evidence type="ECO:0000256" key="9">
    <source>
        <dbReference type="ARBA" id="ARBA00022842"/>
    </source>
</evidence>
<name>A0AAE9XNR5_9PROT</name>
<keyword evidence="11" id="KW-0472">Membrane</keyword>